<organism evidence="8">
    <name type="scientific">Cladocopium goreaui</name>
    <dbReference type="NCBI Taxonomy" id="2562237"/>
    <lineage>
        <taxon>Eukaryota</taxon>
        <taxon>Sar</taxon>
        <taxon>Alveolata</taxon>
        <taxon>Dinophyceae</taxon>
        <taxon>Suessiales</taxon>
        <taxon>Symbiodiniaceae</taxon>
        <taxon>Cladocopium</taxon>
    </lineage>
</organism>
<comment type="subcellular location">
    <subcellularLocation>
        <location evidence="1">Membrane</location>
        <topology evidence="1">Multi-pass membrane protein</topology>
    </subcellularLocation>
</comment>
<feature type="domain" description="EF-hand" evidence="7">
    <location>
        <begin position="423"/>
        <end position="458"/>
    </location>
</feature>
<feature type="transmembrane region" description="Helical" evidence="6">
    <location>
        <begin position="204"/>
        <end position="226"/>
    </location>
</feature>
<dbReference type="SUPFAM" id="SSF81324">
    <property type="entry name" value="Voltage-gated potassium channels"/>
    <property type="match status" value="1"/>
</dbReference>
<reference evidence="8" key="1">
    <citation type="submission" date="2022-10" db="EMBL/GenBank/DDBJ databases">
        <authorList>
            <person name="Chen Y."/>
            <person name="Dougan E. K."/>
            <person name="Chan C."/>
            <person name="Rhodes N."/>
            <person name="Thang M."/>
        </authorList>
    </citation>
    <scope>NUCLEOTIDE SEQUENCE</scope>
</reference>
<dbReference type="Gene3D" id="1.20.120.350">
    <property type="entry name" value="Voltage-gated potassium channels. Chain C"/>
    <property type="match status" value="1"/>
</dbReference>
<evidence type="ECO:0000256" key="6">
    <source>
        <dbReference type="SAM" id="Phobius"/>
    </source>
</evidence>
<dbReference type="Proteomes" id="UP001152797">
    <property type="component" value="Unassembled WGS sequence"/>
</dbReference>
<evidence type="ECO:0000313" key="8">
    <source>
        <dbReference type="EMBL" id="CAI3976123.1"/>
    </source>
</evidence>
<keyword evidence="2 6" id="KW-0812">Transmembrane</keyword>
<dbReference type="GO" id="GO:0005248">
    <property type="term" value="F:voltage-gated sodium channel activity"/>
    <property type="evidence" value="ECO:0007669"/>
    <property type="project" value="TreeGrafter"/>
</dbReference>
<dbReference type="OrthoDB" id="431720at2759"/>
<name>A0A9P1BMM6_9DINO</name>
<dbReference type="Gene3D" id="1.10.238.10">
    <property type="entry name" value="EF-hand"/>
    <property type="match status" value="1"/>
</dbReference>
<keyword evidence="11" id="KW-1185">Reference proteome</keyword>
<evidence type="ECO:0000256" key="3">
    <source>
        <dbReference type="ARBA" id="ARBA00022837"/>
    </source>
</evidence>
<feature type="domain" description="EF-hand" evidence="7">
    <location>
        <begin position="464"/>
        <end position="499"/>
    </location>
</feature>
<dbReference type="AlphaFoldDB" id="A0A9P1BMM6"/>
<dbReference type="InterPro" id="IPR011992">
    <property type="entry name" value="EF-hand-dom_pair"/>
</dbReference>
<dbReference type="InterPro" id="IPR027359">
    <property type="entry name" value="Volt_channel_dom_sf"/>
</dbReference>
<dbReference type="EMBL" id="CAMXCT020000246">
    <property type="protein sequence ID" value="CAL1129498.1"/>
    <property type="molecule type" value="Genomic_DNA"/>
</dbReference>
<evidence type="ECO:0000256" key="4">
    <source>
        <dbReference type="ARBA" id="ARBA00022989"/>
    </source>
</evidence>
<dbReference type="SMART" id="SM00054">
    <property type="entry name" value="EFh"/>
    <property type="match status" value="2"/>
</dbReference>
<evidence type="ECO:0000259" key="7">
    <source>
        <dbReference type="PROSITE" id="PS50222"/>
    </source>
</evidence>
<dbReference type="EMBL" id="CAMXCT030000246">
    <property type="protein sequence ID" value="CAL4763435.1"/>
    <property type="molecule type" value="Genomic_DNA"/>
</dbReference>
<feature type="transmembrane region" description="Helical" evidence="6">
    <location>
        <begin position="235"/>
        <end position="254"/>
    </location>
</feature>
<dbReference type="EMBL" id="CAMXCT010000246">
    <property type="protein sequence ID" value="CAI3976123.1"/>
    <property type="molecule type" value="Genomic_DNA"/>
</dbReference>
<evidence type="ECO:0000313" key="11">
    <source>
        <dbReference type="Proteomes" id="UP001152797"/>
    </source>
</evidence>
<feature type="transmembrane region" description="Helical" evidence="6">
    <location>
        <begin position="376"/>
        <end position="399"/>
    </location>
</feature>
<evidence type="ECO:0000256" key="5">
    <source>
        <dbReference type="ARBA" id="ARBA00023136"/>
    </source>
</evidence>
<keyword evidence="5 6" id="KW-0472">Membrane</keyword>
<dbReference type="InterPro" id="IPR043203">
    <property type="entry name" value="VGCC_Ca_Na"/>
</dbReference>
<dbReference type="Pfam" id="PF00520">
    <property type="entry name" value="Ion_trans"/>
    <property type="match status" value="1"/>
</dbReference>
<feature type="transmembrane region" description="Helical" evidence="6">
    <location>
        <begin position="299"/>
        <end position="322"/>
    </location>
</feature>
<reference evidence="9" key="2">
    <citation type="submission" date="2024-04" db="EMBL/GenBank/DDBJ databases">
        <authorList>
            <person name="Chen Y."/>
            <person name="Shah S."/>
            <person name="Dougan E. K."/>
            <person name="Thang M."/>
            <person name="Chan C."/>
        </authorList>
    </citation>
    <scope>NUCLEOTIDE SEQUENCE [LARGE SCALE GENOMIC DNA]</scope>
</reference>
<evidence type="ECO:0000256" key="2">
    <source>
        <dbReference type="ARBA" id="ARBA00022692"/>
    </source>
</evidence>
<keyword evidence="3" id="KW-0106">Calcium</keyword>
<comment type="caution">
    <text evidence="8">The sequence shown here is derived from an EMBL/GenBank/DDBJ whole genome shotgun (WGS) entry which is preliminary data.</text>
</comment>
<dbReference type="PROSITE" id="PS50222">
    <property type="entry name" value="EF_HAND_2"/>
    <property type="match status" value="2"/>
</dbReference>
<protein>
    <submittedName>
        <fullName evidence="10">Voltage-dependent T-type calcium channel subunit alpha-1H</fullName>
    </submittedName>
</protein>
<dbReference type="GO" id="GO:0005509">
    <property type="term" value="F:calcium ion binding"/>
    <property type="evidence" value="ECO:0007669"/>
    <property type="project" value="InterPro"/>
</dbReference>
<dbReference type="PANTHER" id="PTHR10037">
    <property type="entry name" value="VOLTAGE-GATED CATION CHANNEL CALCIUM AND SODIUM"/>
    <property type="match status" value="1"/>
</dbReference>
<dbReference type="InterPro" id="IPR002048">
    <property type="entry name" value="EF_hand_dom"/>
</dbReference>
<dbReference type="Pfam" id="PF13499">
    <property type="entry name" value="EF-hand_7"/>
    <property type="match status" value="1"/>
</dbReference>
<dbReference type="CDD" id="cd00051">
    <property type="entry name" value="EFh"/>
    <property type="match status" value="1"/>
</dbReference>
<dbReference type="PROSITE" id="PS00018">
    <property type="entry name" value="EF_HAND_1"/>
    <property type="match status" value="2"/>
</dbReference>
<keyword evidence="4 6" id="KW-1133">Transmembrane helix</keyword>
<dbReference type="GO" id="GO:0001518">
    <property type="term" value="C:voltage-gated sodium channel complex"/>
    <property type="evidence" value="ECO:0007669"/>
    <property type="project" value="TreeGrafter"/>
</dbReference>
<accession>A0A9P1BMM6</accession>
<dbReference type="Gene3D" id="1.10.287.70">
    <property type="match status" value="1"/>
</dbReference>
<evidence type="ECO:0000256" key="1">
    <source>
        <dbReference type="ARBA" id="ARBA00004141"/>
    </source>
</evidence>
<evidence type="ECO:0000313" key="10">
    <source>
        <dbReference type="EMBL" id="CAL4763435.1"/>
    </source>
</evidence>
<dbReference type="PANTHER" id="PTHR10037:SF62">
    <property type="entry name" value="SODIUM CHANNEL PROTEIN 60E"/>
    <property type="match status" value="1"/>
</dbReference>
<dbReference type="SUPFAM" id="SSF47473">
    <property type="entry name" value="EF-hand"/>
    <property type="match status" value="1"/>
</dbReference>
<evidence type="ECO:0000313" key="9">
    <source>
        <dbReference type="EMBL" id="CAL1129498.1"/>
    </source>
</evidence>
<feature type="transmembrane region" description="Helical" evidence="6">
    <location>
        <begin position="334"/>
        <end position="356"/>
    </location>
</feature>
<dbReference type="InterPro" id="IPR005821">
    <property type="entry name" value="Ion_trans_dom"/>
</dbReference>
<sequence length="539" mass="60362">MPTPGMSKLSDELRRIQELQRRSLRGIDQVQAHHIVLQNQVDKLLLRLSDLSEVAYDVEISPQHPPKAVVEEAVLDVKLGTQAEAPLQTQVAGQIPSESPTISLSPKEATGKEFKHLRTIGGYNKEKNLLDTLEQEGLLEDSFLQRLRKKASDPFEKSQVVQFCRRVVRHPAFEPIVCLIILSNLVIQGFEIEHSLLPEPKSEWPIGVEICFLSFYVVELILRILAYGPAGFTDLWFLMDLIIIISSIVGLVLYSTNNFSSFLVIRGFRLLRLGRSLKGVNRFRIVWHLLHGLLNSGQVLLATFSLLVLAIYIAACIGVEIITKDATLVNNPQVSSIVANSFGSLRVTMLTLLQFLTLDSIYQIYIPLVIEKPGLMLYFLAIILILPITLMNLVTAVLVENGMTAAQKEAEFETKARSDEMKSAVLQLLDIFTKLDINHNGALTRSELVKMPANAIPRDLLDALAVEDLTDLFDVLDVDRTGEISQQEFVDGVLQMVVRDVPAETMRLMKLLQSVHRAVHFMNDSHCRMLSNANVTSLL</sequence>
<dbReference type="InterPro" id="IPR018247">
    <property type="entry name" value="EF_Hand_1_Ca_BS"/>
</dbReference>
<gene>
    <name evidence="8" type="ORF">C1SCF055_LOCUS4376</name>
</gene>
<proteinExistence type="predicted"/>